<gene>
    <name evidence="2" type="ORF">NDU88_000822</name>
</gene>
<reference evidence="2" key="1">
    <citation type="journal article" date="2022" name="bioRxiv">
        <title>Sequencing and chromosome-scale assembly of the giantPleurodeles waltlgenome.</title>
        <authorList>
            <person name="Brown T."/>
            <person name="Elewa A."/>
            <person name="Iarovenko S."/>
            <person name="Subramanian E."/>
            <person name="Araus A.J."/>
            <person name="Petzold A."/>
            <person name="Susuki M."/>
            <person name="Suzuki K.-i.T."/>
            <person name="Hayashi T."/>
            <person name="Toyoda A."/>
            <person name="Oliveira C."/>
            <person name="Osipova E."/>
            <person name="Leigh N.D."/>
            <person name="Simon A."/>
            <person name="Yun M.H."/>
        </authorList>
    </citation>
    <scope>NUCLEOTIDE SEQUENCE</scope>
    <source>
        <strain evidence="2">20211129_DDA</strain>
        <tissue evidence="2">Liver</tissue>
    </source>
</reference>
<comment type="caution">
    <text evidence="2">The sequence shown here is derived from an EMBL/GenBank/DDBJ whole genome shotgun (WGS) entry which is preliminary data.</text>
</comment>
<proteinExistence type="predicted"/>
<evidence type="ECO:0000313" key="2">
    <source>
        <dbReference type="EMBL" id="KAJ1134370.1"/>
    </source>
</evidence>
<dbReference type="EMBL" id="JANPWB010000010">
    <property type="protein sequence ID" value="KAJ1134370.1"/>
    <property type="molecule type" value="Genomic_DNA"/>
</dbReference>
<dbReference type="Proteomes" id="UP001066276">
    <property type="component" value="Chromosome 6"/>
</dbReference>
<evidence type="ECO:0000313" key="3">
    <source>
        <dbReference type="Proteomes" id="UP001066276"/>
    </source>
</evidence>
<evidence type="ECO:0000256" key="1">
    <source>
        <dbReference type="SAM" id="MobiDB-lite"/>
    </source>
</evidence>
<sequence>MRAGAQHLVGPAYMQLRDVTRNCILDVSQLSSVLRARSRHTSPVSDHAVAASGRPADTSSAHVRPHRVGARGYRCQEVQGGQGPPCQWHKITGSRPVLHI</sequence>
<feature type="region of interest" description="Disordered" evidence="1">
    <location>
        <begin position="79"/>
        <end position="100"/>
    </location>
</feature>
<dbReference type="AlphaFoldDB" id="A0AAV7Q2H7"/>
<protein>
    <submittedName>
        <fullName evidence="2">Uncharacterized protein</fullName>
    </submittedName>
</protein>
<keyword evidence="3" id="KW-1185">Reference proteome</keyword>
<name>A0AAV7Q2H7_PLEWA</name>
<feature type="region of interest" description="Disordered" evidence="1">
    <location>
        <begin position="37"/>
        <end position="65"/>
    </location>
</feature>
<accession>A0AAV7Q2H7</accession>
<organism evidence="2 3">
    <name type="scientific">Pleurodeles waltl</name>
    <name type="common">Iberian ribbed newt</name>
    <dbReference type="NCBI Taxonomy" id="8319"/>
    <lineage>
        <taxon>Eukaryota</taxon>
        <taxon>Metazoa</taxon>
        <taxon>Chordata</taxon>
        <taxon>Craniata</taxon>
        <taxon>Vertebrata</taxon>
        <taxon>Euteleostomi</taxon>
        <taxon>Amphibia</taxon>
        <taxon>Batrachia</taxon>
        <taxon>Caudata</taxon>
        <taxon>Salamandroidea</taxon>
        <taxon>Salamandridae</taxon>
        <taxon>Pleurodelinae</taxon>
        <taxon>Pleurodeles</taxon>
    </lineage>
</organism>